<reference evidence="3" key="1">
    <citation type="journal article" date="2014" name="Nat. Genet.">
        <title>A reference genome for common bean and genome-wide analysis of dual domestications.</title>
        <authorList>
            <person name="Schmutz J."/>
            <person name="McClean P.E."/>
            <person name="Mamidi S."/>
            <person name="Wu G.A."/>
            <person name="Cannon S.B."/>
            <person name="Grimwood J."/>
            <person name="Jenkins J."/>
            <person name="Shu S."/>
            <person name="Song Q."/>
            <person name="Chavarro C."/>
            <person name="Torres-Torres M."/>
            <person name="Geffroy V."/>
            <person name="Moghaddam S.M."/>
            <person name="Gao D."/>
            <person name="Abernathy B."/>
            <person name="Barry K."/>
            <person name="Blair M."/>
            <person name="Brick M.A."/>
            <person name="Chovatia M."/>
            <person name="Gepts P."/>
            <person name="Goodstein D.M."/>
            <person name="Gonzales M."/>
            <person name="Hellsten U."/>
            <person name="Hyten D.L."/>
            <person name="Jia G."/>
            <person name="Kelly J.D."/>
            <person name="Kudrna D."/>
            <person name="Lee R."/>
            <person name="Richard M.M."/>
            <person name="Miklas P.N."/>
            <person name="Osorno J.M."/>
            <person name="Rodrigues J."/>
            <person name="Thareau V."/>
            <person name="Urrea C.A."/>
            <person name="Wang M."/>
            <person name="Yu Y."/>
            <person name="Zhang M."/>
            <person name="Wing R.A."/>
            <person name="Cregan P.B."/>
            <person name="Rokhsar D.S."/>
            <person name="Jackson S.A."/>
        </authorList>
    </citation>
    <scope>NUCLEOTIDE SEQUENCE [LARGE SCALE GENOMIC DNA]</scope>
    <source>
        <strain evidence="3">cv. G19833</strain>
    </source>
</reference>
<dbReference type="PANTHER" id="PTHR31973">
    <property type="entry name" value="POLYPROTEIN, PUTATIVE-RELATED"/>
    <property type="match status" value="1"/>
</dbReference>
<dbReference type="Gramene" id="ESW21799">
    <property type="protein sequence ID" value="ESW21799"/>
    <property type="gene ID" value="PHAVU_005G100300g"/>
</dbReference>
<evidence type="ECO:0000259" key="1">
    <source>
        <dbReference type="Pfam" id="PF10551"/>
    </source>
</evidence>
<name>V7BV24_PHAVU</name>
<dbReference type="EMBL" id="CM002292">
    <property type="protein sequence ID" value="ESW21799.1"/>
    <property type="molecule type" value="Genomic_DNA"/>
</dbReference>
<dbReference type="Proteomes" id="UP000000226">
    <property type="component" value="Chromosome 5"/>
</dbReference>
<feature type="domain" description="MULE transposase" evidence="1">
    <location>
        <begin position="109"/>
        <end position="161"/>
    </location>
</feature>
<dbReference type="Pfam" id="PF10551">
    <property type="entry name" value="MULE"/>
    <property type="match status" value="1"/>
</dbReference>
<proteinExistence type="predicted"/>
<dbReference type="OrthoDB" id="1410710at2759"/>
<sequence length="305" mass="35651">MKIYNYDFDLDDEDQFNRSSQYIPSGSQSEHNIDCDLNEHMSFMSKEATLNAIKRYHIDNKSNMGTIVQYIASSCMVDGVQDNSCYTLDHMVWSFKPCIDGFNFCKPKIQVDGTFLNGRYHGTLLTATAQDGNRNIFPLAFAIVEGETQEALIWFFQLLNWKGKRRPRFCVLHTPYHIEISTKKIKNAELKRQLINRGNDITYILSQIITTFYHLTNFIYFFMTTYEMKQPIVQAKLSVMRSEFKQAFSWIDLIPLEKLTQAYDGGKSYGHMTTNLTYQVEFHPVRNEDYWSTYTGPNFIPKPHM</sequence>
<dbReference type="OMA" id="WASSHFL"/>
<dbReference type="STRING" id="3885.V7BV24"/>
<keyword evidence="3" id="KW-1185">Reference proteome</keyword>
<organism evidence="2 3">
    <name type="scientific">Phaseolus vulgaris</name>
    <name type="common">Kidney bean</name>
    <name type="synonym">French bean</name>
    <dbReference type="NCBI Taxonomy" id="3885"/>
    <lineage>
        <taxon>Eukaryota</taxon>
        <taxon>Viridiplantae</taxon>
        <taxon>Streptophyta</taxon>
        <taxon>Embryophyta</taxon>
        <taxon>Tracheophyta</taxon>
        <taxon>Spermatophyta</taxon>
        <taxon>Magnoliopsida</taxon>
        <taxon>eudicotyledons</taxon>
        <taxon>Gunneridae</taxon>
        <taxon>Pentapetalae</taxon>
        <taxon>rosids</taxon>
        <taxon>fabids</taxon>
        <taxon>Fabales</taxon>
        <taxon>Fabaceae</taxon>
        <taxon>Papilionoideae</taxon>
        <taxon>50 kb inversion clade</taxon>
        <taxon>NPAAA clade</taxon>
        <taxon>indigoferoid/millettioid clade</taxon>
        <taxon>Phaseoleae</taxon>
        <taxon>Phaseolus</taxon>
    </lineage>
</organism>
<dbReference type="PANTHER" id="PTHR31973:SF195">
    <property type="entry name" value="MUDR FAMILY TRANSPOSASE"/>
    <property type="match status" value="1"/>
</dbReference>
<evidence type="ECO:0000313" key="2">
    <source>
        <dbReference type="EMBL" id="ESW21799.1"/>
    </source>
</evidence>
<accession>V7BV24</accession>
<evidence type="ECO:0000313" key="3">
    <source>
        <dbReference type="Proteomes" id="UP000000226"/>
    </source>
</evidence>
<dbReference type="InterPro" id="IPR018289">
    <property type="entry name" value="MULE_transposase_dom"/>
</dbReference>
<protein>
    <recommendedName>
        <fullName evidence="1">MULE transposase domain-containing protein</fullName>
    </recommendedName>
</protein>
<dbReference type="AlphaFoldDB" id="V7BV24"/>
<gene>
    <name evidence="2" type="ORF">PHAVU_005G100300g</name>
</gene>